<dbReference type="Proteomes" id="UP001519363">
    <property type="component" value="Unassembled WGS sequence"/>
</dbReference>
<evidence type="ECO:0000313" key="3">
    <source>
        <dbReference type="Proteomes" id="UP001519363"/>
    </source>
</evidence>
<reference evidence="2 3" key="1">
    <citation type="submission" date="2021-03" db="EMBL/GenBank/DDBJ databases">
        <title>Sequencing the genomes of 1000 actinobacteria strains.</title>
        <authorList>
            <person name="Klenk H.-P."/>
        </authorList>
    </citation>
    <scope>NUCLEOTIDE SEQUENCE [LARGE SCALE GENOMIC DNA]</scope>
    <source>
        <strain evidence="2 3">DSM 44580</strain>
    </source>
</reference>
<name>A0ABS5AQ55_9PSEU</name>
<dbReference type="InterPro" id="IPR000182">
    <property type="entry name" value="GNAT_dom"/>
</dbReference>
<dbReference type="CDD" id="cd04301">
    <property type="entry name" value="NAT_SF"/>
    <property type="match status" value="1"/>
</dbReference>
<dbReference type="EMBL" id="JAGIOO010000001">
    <property type="protein sequence ID" value="MBP2478703.1"/>
    <property type="molecule type" value="Genomic_DNA"/>
</dbReference>
<dbReference type="InterPro" id="IPR016181">
    <property type="entry name" value="Acyl_CoA_acyltransferase"/>
</dbReference>
<evidence type="ECO:0000313" key="2">
    <source>
        <dbReference type="EMBL" id="MBP2478703.1"/>
    </source>
</evidence>
<gene>
    <name evidence="2" type="ORF">JOF53_007575</name>
</gene>
<comment type="caution">
    <text evidence="2">The sequence shown here is derived from an EMBL/GenBank/DDBJ whole genome shotgun (WGS) entry which is preliminary data.</text>
</comment>
<evidence type="ECO:0000259" key="1">
    <source>
        <dbReference type="Pfam" id="PF00583"/>
    </source>
</evidence>
<dbReference type="Gene3D" id="3.40.630.30">
    <property type="match status" value="1"/>
</dbReference>
<accession>A0ABS5AQ55</accession>
<feature type="domain" description="N-acetyltransferase" evidence="1">
    <location>
        <begin position="151"/>
        <end position="192"/>
    </location>
</feature>
<dbReference type="SUPFAM" id="SSF55729">
    <property type="entry name" value="Acyl-CoA N-acyltransferases (Nat)"/>
    <property type="match status" value="1"/>
</dbReference>
<protein>
    <submittedName>
        <fullName evidence="2">GNAT superfamily N-acetyltransferase</fullName>
    </submittedName>
</protein>
<organism evidence="2 3">
    <name type="scientific">Crossiella equi</name>
    <dbReference type="NCBI Taxonomy" id="130796"/>
    <lineage>
        <taxon>Bacteria</taxon>
        <taxon>Bacillati</taxon>
        <taxon>Actinomycetota</taxon>
        <taxon>Actinomycetes</taxon>
        <taxon>Pseudonocardiales</taxon>
        <taxon>Pseudonocardiaceae</taxon>
        <taxon>Crossiella</taxon>
    </lineage>
</organism>
<dbReference type="Pfam" id="PF00583">
    <property type="entry name" value="Acetyltransf_1"/>
    <property type="match status" value="1"/>
</dbReference>
<keyword evidence="3" id="KW-1185">Reference proteome</keyword>
<sequence>MHTELSTLLAEAAAGRPPAADGGLTILPQGKERLPAVLGFTAHHVIVADVDPDWVRAQLPEGDLGAPMNPPFLAALCEATGGREVHFPDAVLAAPPLAGPPELTLRPADSSTHDRVRRAESFRTEVQIWTCEGGLLLLGRGVGDRLEVAAEVDPAARGRGLGRALFTAARALAEEPVWAQVAPGNVASFRAVLAAGFTPVCAEALLVNGAG</sequence>
<proteinExistence type="predicted"/>
<dbReference type="RefSeq" id="WP_086781787.1">
    <property type="nucleotide sequence ID" value="NZ_JAGIOO010000001.1"/>
</dbReference>